<keyword evidence="3" id="KW-1185">Reference proteome</keyword>
<dbReference type="AlphaFoldDB" id="A0A8T1VIT8"/>
<sequence length="132" mass="13869">MLFEDDHAAGCRRTSRSGASSPNGPSAGQYARSTTLLSDDRNARQGCCSKTALIRAPDCCCGDAVTLVVALGDTVHRQAMLAIAANDAARRRPCCWLSTDIALGCALTQRPVLAAARYATGVHAAACRRSRC</sequence>
<dbReference type="EMBL" id="JAGDFM010000261">
    <property type="protein sequence ID" value="KAG7381112.1"/>
    <property type="molecule type" value="Genomic_DNA"/>
</dbReference>
<protein>
    <submittedName>
        <fullName evidence="2">Uncharacterized protein</fullName>
    </submittedName>
</protein>
<feature type="compositionally biased region" description="Low complexity" evidence="1">
    <location>
        <begin position="16"/>
        <end position="28"/>
    </location>
</feature>
<comment type="caution">
    <text evidence="2">The sequence shown here is derived from an EMBL/GenBank/DDBJ whole genome shotgun (WGS) entry which is preliminary data.</text>
</comment>
<feature type="region of interest" description="Disordered" evidence="1">
    <location>
        <begin position="1"/>
        <end position="32"/>
    </location>
</feature>
<accession>A0A8T1VIT8</accession>
<gene>
    <name evidence="2" type="ORF">PHYPSEUDO_006438</name>
</gene>
<dbReference type="Proteomes" id="UP000694044">
    <property type="component" value="Unassembled WGS sequence"/>
</dbReference>
<reference evidence="2" key="1">
    <citation type="submission" date="2021-02" db="EMBL/GenBank/DDBJ databases">
        <authorList>
            <person name="Palmer J.M."/>
        </authorList>
    </citation>
    <scope>NUCLEOTIDE SEQUENCE</scope>
    <source>
        <strain evidence="2">SCRP734</strain>
    </source>
</reference>
<proteinExistence type="predicted"/>
<evidence type="ECO:0000256" key="1">
    <source>
        <dbReference type="SAM" id="MobiDB-lite"/>
    </source>
</evidence>
<name>A0A8T1VIT8_9STRA</name>
<organism evidence="2 3">
    <name type="scientific">Phytophthora pseudosyringae</name>
    <dbReference type="NCBI Taxonomy" id="221518"/>
    <lineage>
        <taxon>Eukaryota</taxon>
        <taxon>Sar</taxon>
        <taxon>Stramenopiles</taxon>
        <taxon>Oomycota</taxon>
        <taxon>Peronosporomycetes</taxon>
        <taxon>Peronosporales</taxon>
        <taxon>Peronosporaceae</taxon>
        <taxon>Phytophthora</taxon>
    </lineage>
</organism>
<evidence type="ECO:0000313" key="3">
    <source>
        <dbReference type="Proteomes" id="UP000694044"/>
    </source>
</evidence>
<evidence type="ECO:0000313" key="2">
    <source>
        <dbReference type="EMBL" id="KAG7381112.1"/>
    </source>
</evidence>